<dbReference type="EMBL" id="JAUEPU010000003">
    <property type="protein sequence ID" value="KAK0503886.1"/>
    <property type="molecule type" value="Genomic_DNA"/>
</dbReference>
<feature type="compositionally biased region" description="Low complexity" evidence="1">
    <location>
        <begin position="45"/>
        <end position="61"/>
    </location>
</feature>
<evidence type="ECO:0000256" key="1">
    <source>
        <dbReference type="SAM" id="MobiDB-lite"/>
    </source>
</evidence>
<comment type="caution">
    <text evidence="2">The sequence shown here is derived from an EMBL/GenBank/DDBJ whole genome shotgun (WGS) entry which is preliminary data.</text>
</comment>
<reference evidence="2" key="1">
    <citation type="submission" date="2023-06" db="EMBL/GenBank/DDBJ databases">
        <authorList>
            <consortium name="Lawrence Berkeley National Laboratory"/>
            <person name="Ahrendt S."/>
            <person name="Sahu N."/>
            <person name="Indic B."/>
            <person name="Wong-Bajracharya J."/>
            <person name="Merenyi Z."/>
            <person name="Ke H.-M."/>
            <person name="Monk M."/>
            <person name="Kocsube S."/>
            <person name="Drula E."/>
            <person name="Lipzen A."/>
            <person name="Balint B."/>
            <person name="Henrissat B."/>
            <person name="Andreopoulos B."/>
            <person name="Martin F.M."/>
            <person name="Harder C.B."/>
            <person name="Rigling D."/>
            <person name="Ford K.L."/>
            <person name="Foster G.D."/>
            <person name="Pangilinan J."/>
            <person name="Papanicolaou A."/>
            <person name="Barry K."/>
            <person name="LaButti K."/>
            <person name="Viragh M."/>
            <person name="Koriabine M."/>
            <person name="Yan M."/>
            <person name="Riley R."/>
            <person name="Champramary S."/>
            <person name="Plett K.L."/>
            <person name="Tsai I.J."/>
            <person name="Slot J."/>
            <person name="Sipos G."/>
            <person name="Plett J."/>
            <person name="Nagy L.G."/>
            <person name="Grigoriev I.V."/>
        </authorList>
    </citation>
    <scope>NUCLEOTIDE SEQUENCE</scope>
    <source>
        <strain evidence="2">HWK02</strain>
    </source>
</reference>
<evidence type="ECO:0000313" key="3">
    <source>
        <dbReference type="Proteomes" id="UP001175228"/>
    </source>
</evidence>
<protein>
    <submittedName>
        <fullName evidence="2">Uncharacterized protein</fullName>
    </submittedName>
</protein>
<dbReference type="Proteomes" id="UP001175228">
    <property type="component" value="Unassembled WGS sequence"/>
</dbReference>
<name>A0AA39QL89_9AGAR</name>
<dbReference type="AlphaFoldDB" id="A0AA39QL89"/>
<gene>
    <name evidence="2" type="ORF">EDD18DRAFT_480048</name>
</gene>
<keyword evidence="3" id="KW-1185">Reference proteome</keyword>
<organism evidence="2 3">
    <name type="scientific">Armillaria luteobubalina</name>
    <dbReference type="NCBI Taxonomy" id="153913"/>
    <lineage>
        <taxon>Eukaryota</taxon>
        <taxon>Fungi</taxon>
        <taxon>Dikarya</taxon>
        <taxon>Basidiomycota</taxon>
        <taxon>Agaricomycotina</taxon>
        <taxon>Agaricomycetes</taxon>
        <taxon>Agaricomycetidae</taxon>
        <taxon>Agaricales</taxon>
        <taxon>Marasmiineae</taxon>
        <taxon>Physalacriaceae</taxon>
        <taxon>Armillaria</taxon>
    </lineage>
</organism>
<dbReference type="InterPro" id="IPR011990">
    <property type="entry name" value="TPR-like_helical_dom_sf"/>
</dbReference>
<proteinExistence type="predicted"/>
<feature type="region of interest" description="Disordered" evidence="1">
    <location>
        <begin position="36"/>
        <end position="70"/>
    </location>
</feature>
<sequence length="757" mass="85322">MFLCRRQLSRVVFRNLLSYTRQAACRKYAKNAGATAAQTVPRVQSSPLTRSPSSKSPTSRSPKQKRTARQESPRLILDEYFQMRSEDINTIASLPAAVYPNIIANKTLSLNQYTSILSDVLHVCKCSESDQKVVLRSLVNSLHFFHLSSEDALALVQRLDQLYGGLEKADRGLVERILGNVYPKPTVAHLELLDMLHPVVMYHLEIHPLPPKKAVVDFRPSQLIRRSGFYIRALLIADKRDKVLEVFQVLMEKQYVQPIPELSVSQEFGVIVLLTLTKAWFHWDWRNIGIQLLIDGVRQPNAFDAAIASATHRLIADCTHQCVQHARHPELSDCLELLFQLHSISPLPDNIIHALYITLKTQEFFALALKLFAFVSNPSVIERHAYPPPPSEVLLWLLKSIDNQSSGSHLARSLAGAVVHQNVHLPVEDRAHFIAILAKNGFGNLARTLWLRYSTGPDKAYVTGNATCMIRMVSIFTHLRKRLNSPESRPSTRIPDPALSRERDTEFATFVNHVLTEWSLVHTPLTAASHENLTSFARANFIAGRQSDVFKVYEILLERREIPDLHDVNIVLGALAERHPRAAARMIERMVEKGLHPDGVTFGTVMHQALVHKDLSLFQDLLLRLSEMQVALTEKTLVSFLRANATLSLTAAPDVQRKKFLGILSVVTAMKHTGITSSPHLGKFLAYAALKAGLAVFAYRFWKLLLSESAQWDDDEQGQLRSTLISNIRSRWHKGALSEGRARLMLRHLAGRNRNST</sequence>
<accession>A0AA39QL89</accession>
<dbReference type="Gene3D" id="1.25.40.10">
    <property type="entry name" value="Tetratricopeptide repeat domain"/>
    <property type="match status" value="1"/>
</dbReference>
<evidence type="ECO:0000313" key="2">
    <source>
        <dbReference type="EMBL" id="KAK0503886.1"/>
    </source>
</evidence>